<dbReference type="Proteomes" id="UP000829758">
    <property type="component" value="Chromosome"/>
</dbReference>
<sequence length="117" mass="12113">MSETADASNRRPGRAARILRASALPLVAGVLVLTGAVLAATGTTESFGWFSYAPLQEGTQATGVGPGSLLVLTGRMQLGYLLIGTGLVAAAFWGGFRLGRRPGSARSTRRQDPAPQD</sequence>
<reference evidence="2" key="1">
    <citation type="submission" date="2021-10" db="EMBL/GenBank/DDBJ databases">
        <title>Novel species in genus Arthrobacter.</title>
        <authorList>
            <person name="Liu Y."/>
        </authorList>
    </citation>
    <scope>NUCLEOTIDE SEQUENCE</scope>
    <source>
        <strain evidence="2">Zg-Y462</strain>
        <strain evidence="4">zg-Y462</strain>
    </source>
</reference>
<proteinExistence type="predicted"/>
<evidence type="ECO:0000313" key="5">
    <source>
        <dbReference type="Proteomes" id="UP001155145"/>
    </source>
</evidence>
<evidence type="ECO:0000313" key="2">
    <source>
        <dbReference type="EMBL" id="MCC3273048.1"/>
    </source>
</evidence>
<name>A0A9X1M7T5_9MICC</name>
<keyword evidence="1" id="KW-0472">Membrane</keyword>
<evidence type="ECO:0000256" key="1">
    <source>
        <dbReference type="SAM" id="Phobius"/>
    </source>
</evidence>
<evidence type="ECO:0000313" key="3">
    <source>
        <dbReference type="EMBL" id="UON93095.1"/>
    </source>
</evidence>
<protein>
    <submittedName>
        <fullName evidence="2">Uncharacterized protein</fullName>
    </submittedName>
</protein>
<dbReference type="Proteomes" id="UP001155145">
    <property type="component" value="Unassembled WGS sequence"/>
</dbReference>
<evidence type="ECO:0000313" key="4">
    <source>
        <dbReference type="Proteomes" id="UP000829758"/>
    </source>
</evidence>
<feature type="transmembrane region" description="Helical" evidence="1">
    <location>
        <begin position="78"/>
        <end position="96"/>
    </location>
</feature>
<keyword evidence="4" id="KW-1185">Reference proteome</keyword>
<dbReference type="EMBL" id="CP094984">
    <property type="protein sequence ID" value="UON93095.1"/>
    <property type="molecule type" value="Genomic_DNA"/>
</dbReference>
<dbReference type="EMBL" id="JAJFZT010000006">
    <property type="protein sequence ID" value="MCC3273048.1"/>
    <property type="molecule type" value="Genomic_DNA"/>
</dbReference>
<feature type="transmembrane region" description="Helical" evidence="1">
    <location>
        <begin position="21"/>
        <end position="41"/>
    </location>
</feature>
<organism evidence="2 5">
    <name type="scientific">Arthrobacter zhangbolii</name>
    <dbReference type="NCBI Taxonomy" id="2886936"/>
    <lineage>
        <taxon>Bacteria</taxon>
        <taxon>Bacillati</taxon>
        <taxon>Actinomycetota</taxon>
        <taxon>Actinomycetes</taxon>
        <taxon>Micrococcales</taxon>
        <taxon>Micrococcaceae</taxon>
        <taxon>Arthrobacter</taxon>
    </lineage>
</organism>
<dbReference type="RefSeq" id="WP_227928966.1">
    <property type="nucleotide sequence ID" value="NZ_CP094984.1"/>
</dbReference>
<accession>A0A9X1M7T5</accession>
<dbReference type="AlphaFoldDB" id="A0A9X1M7T5"/>
<keyword evidence="1" id="KW-1133">Transmembrane helix</keyword>
<gene>
    <name evidence="2" type="ORF">LJ755_09950</name>
    <name evidence="3" type="ORF">MUK71_05585</name>
</gene>
<keyword evidence="1" id="KW-0812">Transmembrane</keyword>